<proteinExistence type="inferred from homology"/>
<accession>A0AAP8PSN8</accession>
<evidence type="ECO:0000256" key="8">
    <source>
        <dbReference type="ARBA" id="ARBA00051722"/>
    </source>
</evidence>
<gene>
    <name evidence="12" type="ORF">CD158_01405</name>
    <name evidence="11" type="ORF">QYH67_11665</name>
</gene>
<evidence type="ECO:0000256" key="6">
    <source>
        <dbReference type="ARBA" id="ARBA00040312"/>
    </source>
</evidence>
<evidence type="ECO:0000256" key="2">
    <source>
        <dbReference type="ARBA" id="ARBA00013064"/>
    </source>
</evidence>
<protein>
    <recommendedName>
        <fullName evidence="6">Low molecular weight protein-tyrosine-phosphatase PtpB</fullName>
        <ecNumber evidence="2">3.1.3.48</ecNumber>
    </recommendedName>
    <alternativeName>
        <fullName evidence="7">Phosphotyrosine phosphatase B</fullName>
    </alternativeName>
</protein>
<evidence type="ECO:0000313" key="12">
    <source>
        <dbReference type="EMBL" id="PNZ69209.1"/>
    </source>
</evidence>
<keyword evidence="4" id="KW-0904">Protein phosphatase</keyword>
<dbReference type="EMBL" id="JAUHQC010000016">
    <property type="protein sequence ID" value="MDN4534208.1"/>
    <property type="molecule type" value="Genomic_DNA"/>
</dbReference>
<reference evidence="11" key="2">
    <citation type="submission" date="2023-07" db="EMBL/GenBank/DDBJ databases">
        <title>Evaluation of the beneficial properties of pineapple isolates.</title>
        <authorList>
            <person name="Adefiranye O."/>
        </authorList>
    </citation>
    <scope>NUCLEOTIDE SEQUENCE</scope>
    <source>
        <strain evidence="11">PAPLE_T1</strain>
    </source>
</reference>
<dbReference type="Gene3D" id="3.40.50.2300">
    <property type="match status" value="1"/>
</dbReference>
<dbReference type="GeneID" id="64981675"/>
<evidence type="ECO:0000256" key="7">
    <source>
        <dbReference type="ARBA" id="ARBA00041820"/>
    </source>
</evidence>
<dbReference type="SUPFAM" id="SSF52788">
    <property type="entry name" value="Phosphotyrosine protein phosphatases I"/>
    <property type="match status" value="1"/>
</dbReference>
<dbReference type="InterPro" id="IPR017867">
    <property type="entry name" value="Tyr_phospatase_low_mol_wt"/>
</dbReference>
<feature type="active site" description="Nucleophile" evidence="9">
    <location>
        <position position="7"/>
    </location>
</feature>
<comment type="caution">
    <text evidence="12">The sequence shown here is derived from an EMBL/GenBank/DDBJ whole genome shotgun (WGS) entry which is preliminary data.</text>
</comment>
<evidence type="ECO:0000256" key="9">
    <source>
        <dbReference type="PIRSR" id="PIRSR617867-1"/>
    </source>
</evidence>
<dbReference type="PANTHER" id="PTHR11717:SF31">
    <property type="entry name" value="LOW MOLECULAR WEIGHT PROTEIN-TYROSINE-PHOSPHATASE ETP-RELATED"/>
    <property type="match status" value="1"/>
</dbReference>
<evidence type="ECO:0000256" key="5">
    <source>
        <dbReference type="ARBA" id="ARBA00037193"/>
    </source>
</evidence>
<dbReference type="Proteomes" id="UP000242470">
    <property type="component" value="Unassembled WGS sequence"/>
</dbReference>
<dbReference type="InterPro" id="IPR050438">
    <property type="entry name" value="LMW_PTPase"/>
</dbReference>
<dbReference type="InterPro" id="IPR036196">
    <property type="entry name" value="Ptyr_pPase_sf"/>
</dbReference>
<evidence type="ECO:0000313" key="13">
    <source>
        <dbReference type="Proteomes" id="UP000242470"/>
    </source>
</evidence>
<dbReference type="Pfam" id="PF01451">
    <property type="entry name" value="LMWPc"/>
    <property type="match status" value="1"/>
</dbReference>
<evidence type="ECO:0000256" key="1">
    <source>
        <dbReference type="ARBA" id="ARBA00011063"/>
    </source>
</evidence>
<feature type="domain" description="Phosphotyrosine protein phosphatase I" evidence="10">
    <location>
        <begin position="1"/>
        <end position="137"/>
    </location>
</feature>
<dbReference type="Proteomes" id="UP001171687">
    <property type="component" value="Unassembled WGS sequence"/>
</dbReference>
<keyword evidence="3" id="KW-0378">Hydrolase</keyword>
<comment type="function">
    <text evidence="5">Dephosphorylates the phosphotyrosine-containing proteins.</text>
</comment>
<dbReference type="PANTHER" id="PTHR11717">
    <property type="entry name" value="LOW MOLECULAR WEIGHT PROTEIN TYROSINE PHOSPHATASE"/>
    <property type="match status" value="1"/>
</dbReference>
<dbReference type="SMART" id="SM00226">
    <property type="entry name" value="LMWPc"/>
    <property type="match status" value="1"/>
</dbReference>
<organism evidence="12 13">
    <name type="scientific">Staphylococcus auricularis</name>
    <dbReference type="NCBI Taxonomy" id="29379"/>
    <lineage>
        <taxon>Bacteria</taxon>
        <taxon>Bacillati</taxon>
        <taxon>Bacillota</taxon>
        <taxon>Bacilli</taxon>
        <taxon>Bacillales</taxon>
        <taxon>Staphylococcaceae</taxon>
        <taxon>Staphylococcus</taxon>
    </lineage>
</organism>
<comment type="catalytic activity">
    <reaction evidence="8">
        <text>O-phospho-L-tyrosyl-[protein] + H2O = L-tyrosyl-[protein] + phosphate</text>
        <dbReference type="Rhea" id="RHEA:10684"/>
        <dbReference type="Rhea" id="RHEA-COMP:10136"/>
        <dbReference type="Rhea" id="RHEA-COMP:20101"/>
        <dbReference type="ChEBI" id="CHEBI:15377"/>
        <dbReference type="ChEBI" id="CHEBI:43474"/>
        <dbReference type="ChEBI" id="CHEBI:46858"/>
        <dbReference type="ChEBI" id="CHEBI:61978"/>
        <dbReference type="EC" id="3.1.3.48"/>
    </reaction>
</comment>
<sequence length="139" mass="15430">MHIIFVCTGNTCRSPLAESIAKSQLKDHEIESRGVYAIDGQPIASESRTLIENHDLPMVDAAQNFSAKDLSADLILTMTQTHKMVLQTQYPEVAHVYTLKEYVDEQGDIADPIGGGPETYQAIYQELDELIHTLAQKLS</sequence>
<dbReference type="PRINTS" id="PR00719">
    <property type="entry name" value="LMWPTPASE"/>
</dbReference>
<dbReference type="EMBL" id="PPQW01000005">
    <property type="protein sequence ID" value="PNZ69209.1"/>
    <property type="molecule type" value="Genomic_DNA"/>
</dbReference>
<dbReference type="EC" id="3.1.3.48" evidence="2"/>
<dbReference type="InterPro" id="IPR023485">
    <property type="entry name" value="Ptyr_pPase"/>
</dbReference>
<evidence type="ECO:0000256" key="3">
    <source>
        <dbReference type="ARBA" id="ARBA00022801"/>
    </source>
</evidence>
<evidence type="ECO:0000313" key="11">
    <source>
        <dbReference type="EMBL" id="MDN4534208.1"/>
    </source>
</evidence>
<name>A0AAP8PSN8_9STAP</name>
<evidence type="ECO:0000256" key="4">
    <source>
        <dbReference type="ARBA" id="ARBA00022912"/>
    </source>
</evidence>
<evidence type="ECO:0000259" key="10">
    <source>
        <dbReference type="SMART" id="SM00226"/>
    </source>
</evidence>
<feature type="active site" description="Nucleophile" evidence="9">
    <location>
        <position position="13"/>
    </location>
</feature>
<dbReference type="AlphaFoldDB" id="A0AAP8PSN8"/>
<comment type="similarity">
    <text evidence="1">Belongs to the low molecular weight phosphotyrosine protein phosphatase family.</text>
</comment>
<dbReference type="CDD" id="cd16344">
    <property type="entry name" value="LMWPAP"/>
    <property type="match status" value="1"/>
</dbReference>
<reference evidence="12 13" key="1">
    <citation type="submission" date="2017-08" db="EMBL/GenBank/DDBJ databases">
        <title>Draft genome sequences of 64 type strains of genus Staph aureus.</title>
        <authorList>
            <person name="Cole K."/>
            <person name="Golubchik T."/>
            <person name="Russell J."/>
            <person name="Foster D."/>
            <person name="Llewelyn M."/>
            <person name="Wilson D."/>
            <person name="Crook D."/>
            <person name="Paul J."/>
        </authorList>
    </citation>
    <scope>NUCLEOTIDE SEQUENCE [LARGE SCALE GENOMIC DNA]</scope>
    <source>
        <strain evidence="12 13">NCTC 12101</strain>
    </source>
</reference>
<dbReference type="GO" id="GO:0004725">
    <property type="term" value="F:protein tyrosine phosphatase activity"/>
    <property type="evidence" value="ECO:0007669"/>
    <property type="project" value="UniProtKB-EC"/>
</dbReference>
<feature type="active site" description="Proton donor" evidence="9">
    <location>
        <position position="111"/>
    </location>
</feature>
<dbReference type="RefSeq" id="WP_059107896.1">
    <property type="nucleotide sequence ID" value="NZ_AP024589.1"/>
</dbReference>